<dbReference type="InterPro" id="IPR008920">
    <property type="entry name" value="TF_FadR/GntR_C"/>
</dbReference>
<dbReference type="Pfam" id="PF00392">
    <property type="entry name" value="GntR"/>
    <property type="match status" value="1"/>
</dbReference>
<evidence type="ECO:0000259" key="4">
    <source>
        <dbReference type="PROSITE" id="PS50949"/>
    </source>
</evidence>
<dbReference type="PANTHER" id="PTHR43537:SF45">
    <property type="entry name" value="GNTR FAMILY REGULATORY PROTEIN"/>
    <property type="match status" value="1"/>
</dbReference>
<dbReference type="InterPro" id="IPR036390">
    <property type="entry name" value="WH_DNA-bd_sf"/>
</dbReference>
<dbReference type="SMART" id="SM00345">
    <property type="entry name" value="HTH_GNTR"/>
    <property type="match status" value="1"/>
</dbReference>
<sequence length="250" mass="27137">MSSPAPGSNRVIQWNAGRSWVALTEPSVPAPAHAARAAHAHTGAWAAHVLRARISHGELLPGAKLAEQALAAELAVSRNTLREAFGTLADELIVERVPNRGVFVAKPDAEDIREIYRIRRMIEPAALLWGELTAPALAELDEIVGRALAALAAGDVPGMAEANQQLHGVIVAMAGSPTLSTVMDRTLARMRLVFYRMSDAPDFHSGYAEHNRDLVRMLRDGRREEAAAALRTYLDTAEAELLDHLDRRAL</sequence>
<dbReference type="SUPFAM" id="SSF46785">
    <property type="entry name" value="Winged helix' DNA-binding domain"/>
    <property type="match status" value="1"/>
</dbReference>
<dbReference type="SMART" id="SM00895">
    <property type="entry name" value="FCD"/>
    <property type="match status" value="1"/>
</dbReference>
<dbReference type="EMBL" id="JBHMFI010000001">
    <property type="protein sequence ID" value="MFB9072125.1"/>
    <property type="molecule type" value="Genomic_DNA"/>
</dbReference>
<name>A0ABV5FZM8_9MICC</name>
<dbReference type="Gene3D" id="1.10.10.10">
    <property type="entry name" value="Winged helix-like DNA-binding domain superfamily/Winged helix DNA-binding domain"/>
    <property type="match status" value="1"/>
</dbReference>
<feature type="domain" description="HTH gntR-type" evidence="4">
    <location>
        <begin position="40"/>
        <end position="107"/>
    </location>
</feature>
<keyword evidence="1" id="KW-0805">Transcription regulation</keyword>
<keyword evidence="3" id="KW-0804">Transcription</keyword>
<dbReference type="Pfam" id="PF07729">
    <property type="entry name" value="FCD"/>
    <property type="match status" value="1"/>
</dbReference>
<accession>A0ABV5FZM8</accession>
<evidence type="ECO:0000256" key="2">
    <source>
        <dbReference type="ARBA" id="ARBA00023125"/>
    </source>
</evidence>
<dbReference type="InterPro" id="IPR011711">
    <property type="entry name" value="GntR_C"/>
</dbReference>
<keyword evidence="6" id="KW-1185">Reference proteome</keyword>
<organism evidence="5 6">
    <name type="scientific">Citricoccus parietis</name>
    <dbReference type="NCBI Taxonomy" id="592307"/>
    <lineage>
        <taxon>Bacteria</taxon>
        <taxon>Bacillati</taxon>
        <taxon>Actinomycetota</taxon>
        <taxon>Actinomycetes</taxon>
        <taxon>Micrococcales</taxon>
        <taxon>Micrococcaceae</taxon>
        <taxon>Citricoccus</taxon>
    </lineage>
</organism>
<evidence type="ECO:0000313" key="6">
    <source>
        <dbReference type="Proteomes" id="UP001589575"/>
    </source>
</evidence>
<protein>
    <submittedName>
        <fullName evidence="5">GntR family transcriptional regulator</fullName>
    </submittedName>
</protein>
<dbReference type="Gene3D" id="1.20.120.530">
    <property type="entry name" value="GntR ligand-binding domain-like"/>
    <property type="match status" value="1"/>
</dbReference>
<gene>
    <name evidence="5" type="ORF">ACFFX0_13290</name>
</gene>
<evidence type="ECO:0000256" key="3">
    <source>
        <dbReference type="ARBA" id="ARBA00023163"/>
    </source>
</evidence>
<dbReference type="PROSITE" id="PS50949">
    <property type="entry name" value="HTH_GNTR"/>
    <property type="match status" value="1"/>
</dbReference>
<comment type="caution">
    <text evidence="5">The sequence shown here is derived from an EMBL/GenBank/DDBJ whole genome shotgun (WGS) entry which is preliminary data.</text>
</comment>
<evidence type="ECO:0000313" key="5">
    <source>
        <dbReference type="EMBL" id="MFB9072125.1"/>
    </source>
</evidence>
<dbReference type="InterPro" id="IPR000524">
    <property type="entry name" value="Tscrpt_reg_HTH_GntR"/>
</dbReference>
<dbReference type="Proteomes" id="UP001589575">
    <property type="component" value="Unassembled WGS sequence"/>
</dbReference>
<keyword evidence="2" id="KW-0238">DNA-binding</keyword>
<dbReference type="PANTHER" id="PTHR43537">
    <property type="entry name" value="TRANSCRIPTIONAL REGULATOR, GNTR FAMILY"/>
    <property type="match status" value="1"/>
</dbReference>
<dbReference type="InterPro" id="IPR036388">
    <property type="entry name" value="WH-like_DNA-bd_sf"/>
</dbReference>
<reference evidence="5 6" key="1">
    <citation type="submission" date="2024-09" db="EMBL/GenBank/DDBJ databases">
        <authorList>
            <person name="Sun Q."/>
            <person name="Mori K."/>
        </authorList>
    </citation>
    <scope>NUCLEOTIDE SEQUENCE [LARGE SCALE GENOMIC DNA]</scope>
    <source>
        <strain evidence="5 6">CCM 7609</strain>
    </source>
</reference>
<dbReference type="SUPFAM" id="SSF48008">
    <property type="entry name" value="GntR ligand-binding domain-like"/>
    <property type="match status" value="1"/>
</dbReference>
<evidence type="ECO:0000256" key="1">
    <source>
        <dbReference type="ARBA" id="ARBA00023015"/>
    </source>
</evidence>
<proteinExistence type="predicted"/>